<dbReference type="PANTHER" id="PTHR31232:SF164">
    <property type="entry name" value="S-PROTEIN HOMOLOG"/>
    <property type="match status" value="1"/>
</dbReference>
<evidence type="ECO:0000256" key="6">
    <source>
        <dbReference type="RuleBase" id="RU367044"/>
    </source>
</evidence>
<dbReference type="EMBL" id="GISG01081177">
    <property type="protein sequence ID" value="MBA4632164.1"/>
    <property type="molecule type" value="Transcribed_RNA"/>
</dbReference>
<evidence type="ECO:0000256" key="2">
    <source>
        <dbReference type="ARBA" id="ARBA00005581"/>
    </source>
</evidence>
<reference evidence="7" key="1">
    <citation type="journal article" date="2013" name="J. Plant Res.">
        <title>Effect of fungi and light on seed germination of three Opuntia species from semiarid lands of central Mexico.</title>
        <authorList>
            <person name="Delgado-Sanchez P."/>
            <person name="Jimenez-Bremont J.F."/>
            <person name="Guerrero-Gonzalez Mde L."/>
            <person name="Flores J."/>
        </authorList>
    </citation>
    <scope>NUCLEOTIDE SEQUENCE</scope>
    <source>
        <tissue evidence="7">Cladode</tissue>
    </source>
</reference>
<dbReference type="EMBL" id="GISG01081178">
    <property type="protein sequence ID" value="MBA4632165.1"/>
    <property type="molecule type" value="Transcribed_RNA"/>
</dbReference>
<dbReference type="EMBL" id="GISG01081179">
    <property type="protein sequence ID" value="MBA4632166.1"/>
    <property type="molecule type" value="Transcribed_RNA"/>
</dbReference>
<protein>
    <recommendedName>
        <fullName evidence="6">S-protein homolog</fullName>
    </recommendedName>
</protein>
<dbReference type="Pfam" id="PF05938">
    <property type="entry name" value="Self-incomp_S1"/>
    <property type="match status" value="1"/>
</dbReference>
<keyword evidence="5" id="KW-0732">Signal</keyword>
<evidence type="ECO:0000256" key="5">
    <source>
        <dbReference type="ARBA" id="ARBA00022729"/>
    </source>
</evidence>
<dbReference type="AlphaFoldDB" id="A0A7C9D2U6"/>
<dbReference type="GO" id="GO:0005576">
    <property type="term" value="C:extracellular region"/>
    <property type="evidence" value="ECO:0007669"/>
    <property type="project" value="UniProtKB-SubCell"/>
</dbReference>
<organism evidence="7">
    <name type="scientific">Opuntia streptacantha</name>
    <name type="common">Prickly pear cactus</name>
    <name type="synonym">Opuntia cardona</name>
    <dbReference type="NCBI Taxonomy" id="393608"/>
    <lineage>
        <taxon>Eukaryota</taxon>
        <taxon>Viridiplantae</taxon>
        <taxon>Streptophyta</taxon>
        <taxon>Embryophyta</taxon>
        <taxon>Tracheophyta</taxon>
        <taxon>Spermatophyta</taxon>
        <taxon>Magnoliopsida</taxon>
        <taxon>eudicotyledons</taxon>
        <taxon>Gunneridae</taxon>
        <taxon>Pentapetalae</taxon>
        <taxon>Caryophyllales</taxon>
        <taxon>Cactineae</taxon>
        <taxon>Cactaceae</taxon>
        <taxon>Opuntioideae</taxon>
        <taxon>Opuntia</taxon>
    </lineage>
</organism>
<evidence type="ECO:0000256" key="1">
    <source>
        <dbReference type="ARBA" id="ARBA00004613"/>
    </source>
</evidence>
<dbReference type="EMBL" id="GISG01081176">
    <property type="protein sequence ID" value="MBA4632163.1"/>
    <property type="molecule type" value="Transcribed_RNA"/>
</dbReference>
<comment type="subcellular location">
    <subcellularLocation>
        <location evidence="1 6">Secreted</location>
    </subcellularLocation>
</comment>
<name>A0A7C9D2U6_OPUST</name>
<dbReference type="InterPro" id="IPR010264">
    <property type="entry name" value="Self-incomp_S1"/>
</dbReference>
<evidence type="ECO:0000256" key="3">
    <source>
        <dbReference type="ARBA" id="ARBA00022471"/>
    </source>
</evidence>
<accession>A0A7C9D2U6</accession>
<evidence type="ECO:0000256" key="4">
    <source>
        <dbReference type="ARBA" id="ARBA00022525"/>
    </source>
</evidence>
<reference evidence="7" key="2">
    <citation type="submission" date="2020-07" db="EMBL/GenBank/DDBJ databases">
        <authorList>
            <person name="Vera ALvarez R."/>
            <person name="Arias-Moreno D.M."/>
            <person name="Jimenez-Jacinto V."/>
            <person name="Jimenez-Bremont J.F."/>
            <person name="Swaminathan K."/>
            <person name="Moose S.P."/>
            <person name="Guerrero-Gonzalez M.L."/>
            <person name="Marino-Ramirez L."/>
            <person name="Landsman D."/>
            <person name="Rodriguez-Kessler M."/>
            <person name="Delgado-Sanchez P."/>
        </authorList>
    </citation>
    <scope>NUCLEOTIDE SEQUENCE</scope>
    <source>
        <tissue evidence="7">Cladode</tissue>
    </source>
</reference>
<dbReference type="PANTHER" id="PTHR31232">
    <property type="match status" value="1"/>
</dbReference>
<sequence length="115" mass="13584">MGDGVLNVHCRSDNDDLGLVRLPVHSNYTHNFRTQMFRTTLYYCELTAPGFVQKTFDTFKDVIEFVDNECGGRHCFWKATDEGIFLYQIQKKQYFKKYDWDNAPPDDEDPKELDE</sequence>
<comment type="similarity">
    <text evidence="2 6">Belongs to the plant self-incompatibility (S1) protein family.</text>
</comment>
<proteinExistence type="inferred from homology"/>
<keyword evidence="4 6" id="KW-0964">Secreted</keyword>
<dbReference type="EMBL" id="GISG01081180">
    <property type="protein sequence ID" value="MBA4632167.1"/>
    <property type="molecule type" value="Transcribed_RNA"/>
</dbReference>
<keyword evidence="3 6" id="KW-0713">Self-incompatibility</keyword>
<evidence type="ECO:0000313" key="7">
    <source>
        <dbReference type="EMBL" id="MBA4632166.1"/>
    </source>
</evidence>
<dbReference type="GO" id="GO:0060320">
    <property type="term" value="P:rejection of self pollen"/>
    <property type="evidence" value="ECO:0007669"/>
    <property type="project" value="UniProtKB-KW"/>
</dbReference>